<reference evidence="5 6" key="1">
    <citation type="submission" date="2022-05" db="EMBL/GenBank/DDBJ databases">
        <authorList>
            <consortium name="Genoscope - CEA"/>
            <person name="William W."/>
        </authorList>
    </citation>
    <scope>NUCLEOTIDE SEQUENCE [LARGE SCALE GENOMIC DNA]</scope>
</reference>
<keyword evidence="1" id="KW-0378">Hydrolase</keyword>
<dbReference type="PANTHER" id="PTHR43329">
    <property type="entry name" value="EPOXIDE HYDROLASE"/>
    <property type="match status" value="1"/>
</dbReference>
<dbReference type="InterPro" id="IPR000639">
    <property type="entry name" value="Epox_hydrolase-like"/>
</dbReference>
<dbReference type="SUPFAM" id="SSF56784">
    <property type="entry name" value="HAD-like"/>
    <property type="match status" value="1"/>
</dbReference>
<dbReference type="Pfam" id="PF00561">
    <property type="entry name" value="Abhydrolase_1"/>
    <property type="match status" value="1"/>
</dbReference>
<evidence type="ECO:0000256" key="1">
    <source>
        <dbReference type="ARBA" id="ARBA00022801"/>
    </source>
</evidence>
<comment type="caution">
    <text evidence="5">The sequence shown here is derived from an EMBL/GenBank/DDBJ whole genome shotgun (WGS) entry which is preliminary data.</text>
</comment>
<dbReference type="EMBL" id="CALNXI010002713">
    <property type="protein sequence ID" value="CAH3190183.1"/>
    <property type="molecule type" value="Genomic_DNA"/>
</dbReference>
<gene>
    <name evidence="5" type="ORF">PEVE_00020213</name>
</gene>
<organism evidence="5 6">
    <name type="scientific">Porites evermanni</name>
    <dbReference type="NCBI Taxonomy" id="104178"/>
    <lineage>
        <taxon>Eukaryota</taxon>
        <taxon>Metazoa</taxon>
        <taxon>Cnidaria</taxon>
        <taxon>Anthozoa</taxon>
        <taxon>Hexacorallia</taxon>
        <taxon>Scleractinia</taxon>
        <taxon>Fungiina</taxon>
        <taxon>Poritidae</taxon>
        <taxon>Porites</taxon>
    </lineage>
</organism>
<dbReference type="Gene3D" id="3.40.50.1000">
    <property type="entry name" value="HAD superfamily/HAD-like"/>
    <property type="match status" value="1"/>
</dbReference>
<evidence type="ECO:0000259" key="4">
    <source>
        <dbReference type="Pfam" id="PF00561"/>
    </source>
</evidence>
<dbReference type="InterPro" id="IPR023198">
    <property type="entry name" value="PGP-like_dom2"/>
</dbReference>
<feature type="domain" description="AB hydrolase-1" evidence="4">
    <location>
        <begin position="249"/>
        <end position="528"/>
    </location>
</feature>
<dbReference type="NCBIfam" id="TIGR01509">
    <property type="entry name" value="HAD-SF-IA-v3"/>
    <property type="match status" value="1"/>
</dbReference>
<dbReference type="Gene3D" id="3.40.50.1820">
    <property type="entry name" value="alpha/beta hydrolase"/>
    <property type="match status" value="1"/>
</dbReference>
<sequence>MVKLVIFDLGGVIVTSPLFVFQKYSWEKGIPSEFVVKSFINNAKRLDTGQVSLSQFCSEMDAIYKEHASKQGLDFCNEFKFQEIMDEYLSTAKAIPEMLNASNALRKHGIKTCILTNNWANDTGKKFKSLPFPHLLHYFDEEFESCKLGLCKPDPNIYKLVCSRMNVKPSEVVFLDDSPQNLKPAKEMGMTTILVKSPITALKELKVVTGIDVFQQHVVQACSPHSVVHCYVDLKTGIRMHYVEMGQGPTVILLHGFPELWFIWKYQITALAIAGYRVIAPDLRGMGETTSPYDIGAYGREIVCADIIALMNSLYIQQATVVGRDLGGFIAWDLSLHYPERILAVINMTPFIPTSPHVNPLERLQANPGIYQYQLYFHKEGVAEEELQRDIRRSFILTFHEIPREMRNNHSFPLFPYGNLLACGLFAGVPENIEKSWILSDEDLKYFVETYSKTGFRGPLNWYRTMEKDWRWNCKIAGRKVQQPSLMITTGKDILIKPQFCAKMDQWVSKLDRAHIEETSHFLTLESPLELNRIMVEWLNKVYSVHCDSSKL</sequence>
<dbReference type="InterPro" id="IPR023214">
    <property type="entry name" value="HAD_sf"/>
</dbReference>
<evidence type="ECO:0000256" key="2">
    <source>
        <dbReference type="ARBA" id="ARBA00022990"/>
    </source>
</evidence>
<dbReference type="PRINTS" id="PR00412">
    <property type="entry name" value="EPOXHYDRLASE"/>
</dbReference>
<dbReference type="Gene3D" id="1.10.150.240">
    <property type="entry name" value="Putative phosphatase, domain 2"/>
    <property type="match status" value="1"/>
</dbReference>
<dbReference type="InterPro" id="IPR029058">
    <property type="entry name" value="AB_hydrolase_fold"/>
</dbReference>
<dbReference type="SFLD" id="SFLDG01129">
    <property type="entry name" value="C1.5:_HAD__Beta-PGM__Phosphata"/>
    <property type="match status" value="1"/>
</dbReference>
<dbReference type="InterPro" id="IPR006439">
    <property type="entry name" value="HAD-SF_hydro_IA"/>
</dbReference>
<dbReference type="CDD" id="cd02603">
    <property type="entry name" value="HAD_sEH-N_like"/>
    <property type="match status" value="1"/>
</dbReference>
<dbReference type="Pfam" id="PF00702">
    <property type="entry name" value="Hydrolase"/>
    <property type="match status" value="1"/>
</dbReference>
<protein>
    <recommendedName>
        <fullName evidence="4">AB hydrolase-1 domain-containing protein</fullName>
    </recommendedName>
</protein>
<evidence type="ECO:0000313" key="5">
    <source>
        <dbReference type="EMBL" id="CAH3190183.1"/>
    </source>
</evidence>
<accession>A0ABN8SF90</accession>
<dbReference type="InterPro" id="IPR036412">
    <property type="entry name" value="HAD-like_sf"/>
</dbReference>
<evidence type="ECO:0000256" key="3">
    <source>
        <dbReference type="ARBA" id="ARBA00038334"/>
    </source>
</evidence>
<dbReference type="Proteomes" id="UP001159427">
    <property type="component" value="Unassembled WGS sequence"/>
</dbReference>
<evidence type="ECO:0000313" key="6">
    <source>
        <dbReference type="Proteomes" id="UP001159427"/>
    </source>
</evidence>
<dbReference type="InterPro" id="IPR011945">
    <property type="entry name" value="HAD-SF_ppase_IA/epoxid_hydro_N"/>
</dbReference>
<dbReference type="NCBIfam" id="TIGR02247">
    <property type="entry name" value="HAD-1A3-hyp"/>
    <property type="match status" value="1"/>
</dbReference>
<keyword evidence="2" id="KW-0007">Acetylation</keyword>
<keyword evidence="6" id="KW-1185">Reference proteome</keyword>
<dbReference type="SFLD" id="SFLDS00003">
    <property type="entry name" value="Haloacid_Dehalogenase"/>
    <property type="match status" value="1"/>
</dbReference>
<dbReference type="PRINTS" id="PR00111">
    <property type="entry name" value="ABHYDROLASE"/>
</dbReference>
<proteinExistence type="inferred from homology"/>
<name>A0ABN8SF90_9CNID</name>
<dbReference type="InterPro" id="IPR000073">
    <property type="entry name" value="AB_hydrolase_1"/>
</dbReference>
<comment type="similarity">
    <text evidence="3">Belongs to the AB hydrolase superfamily. Epoxide hydrolase family.</text>
</comment>
<dbReference type="SUPFAM" id="SSF53474">
    <property type="entry name" value="alpha/beta-Hydrolases"/>
    <property type="match status" value="1"/>
</dbReference>